<protein>
    <submittedName>
        <fullName evidence="2">Uncharacterized protein</fullName>
    </submittedName>
</protein>
<dbReference type="EMBL" id="CDMY01001019">
    <property type="protein sequence ID" value="CEM38959.1"/>
    <property type="molecule type" value="Genomic_DNA"/>
</dbReference>
<proteinExistence type="predicted"/>
<sequence>MAAAASSSSAAAAADVADLPQPQVNEGRTHRDTKCATVPRCGSSLSSCWFILPVRQCLSGHGRPTRPQELLPFLISEVARSGANRGALIAQIASGPLTQQQLLLHHNKETIESTLLQRVKEKIDAQLAAKGIEGIITLFPDLTSLDLLLDLVYIIDNSGEWAAWEPIIRVAKHQGRGGVTLPIELSSADVEGVGSRAVFDGRCEALRQLSLIGRHIGVTLERRSNGEERLGRALLVIRPLQTLPADHPFRNGYDEANPVCEFLGDVYASVRDAVLDEMRHRGSPVAVQYVNPDNDAPRYNRLRHLTIQQPPIWGRHTISTGHRVGEGLFHRMIVLHGDQPGQTFETHITIIIGSNPTFADASLYTTERPVDGKKGAARFPQTVKAVREVMGPDAERVFRNWLDIALD</sequence>
<keyword evidence="3" id="KW-1185">Reference proteome</keyword>
<feature type="compositionally biased region" description="Low complexity" evidence="1">
    <location>
        <begin position="1"/>
        <end position="14"/>
    </location>
</feature>
<evidence type="ECO:0000313" key="3">
    <source>
        <dbReference type="Proteomes" id="UP000041254"/>
    </source>
</evidence>
<gene>
    <name evidence="2" type="ORF">Vbra_10613</name>
</gene>
<evidence type="ECO:0000256" key="1">
    <source>
        <dbReference type="SAM" id="MobiDB-lite"/>
    </source>
</evidence>
<evidence type="ECO:0000313" key="2">
    <source>
        <dbReference type="EMBL" id="CEM38959.1"/>
    </source>
</evidence>
<reference evidence="2 3" key="1">
    <citation type="submission" date="2014-11" db="EMBL/GenBank/DDBJ databases">
        <authorList>
            <person name="Zhu J."/>
            <person name="Qi W."/>
            <person name="Song R."/>
        </authorList>
    </citation>
    <scope>NUCLEOTIDE SEQUENCE [LARGE SCALE GENOMIC DNA]</scope>
</reference>
<accession>A0A0G4H5M2</accession>
<dbReference type="InParanoid" id="A0A0G4H5M2"/>
<name>A0A0G4H5M2_VITBC</name>
<dbReference type="VEuPathDB" id="CryptoDB:Vbra_10613"/>
<dbReference type="AlphaFoldDB" id="A0A0G4H5M2"/>
<feature type="region of interest" description="Disordered" evidence="1">
    <location>
        <begin position="1"/>
        <end position="32"/>
    </location>
</feature>
<dbReference type="Proteomes" id="UP000041254">
    <property type="component" value="Unassembled WGS sequence"/>
</dbReference>
<dbReference type="PhylomeDB" id="A0A0G4H5M2"/>
<organism evidence="2 3">
    <name type="scientific">Vitrella brassicaformis (strain CCMP3155)</name>
    <dbReference type="NCBI Taxonomy" id="1169540"/>
    <lineage>
        <taxon>Eukaryota</taxon>
        <taxon>Sar</taxon>
        <taxon>Alveolata</taxon>
        <taxon>Colpodellida</taxon>
        <taxon>Vitrellaceae</taxon>
        <taxon>Vitrella</taxon>
    </lineage>
</organism>